<name>A0A382UZ42_9ZZZZ</name>
<gene>
    <name evidence="1" type="ORF">METZ01_LOCUS391795</name>
</gene>
<organism evidence="1">
    <name type="scientific">marine metagenome</name>
    <dbReference type="NCBI Taxonomy" id="408172"/>
    <lineage>
        <taxon>unclassified sequences</taxon>
        <taxon>metagenomes</taxon>
        <taxon>ecological metagenomes</taxon>
    </lineage>
</organism>
<dbReference type="EMBL" id="UINC01147553">
    <property type="protein sequence ID" value="SVD38941.1"/>
    <property type="molecule type" value="Genomic_DNA"/>
</dbReference>
<sequence>IPYLLRKLFRGDNLHGGVIFSNDKLKKEGFVFEYGVRSSLEEFCRIRGK</sequence>
<proteinExistence type="predicted"/>
<feature type="non-terminal residue" evidence="1">
    <location>
        <position position="1"/>
    </location>
</feature>
<accession>A0A382UZ42</accession>
<protein>
    <submittedName>
        <fullName evidence="1">Uncharacterized protein</fullName>
    </submittedName>
</protein>
<reference evidence="1" key="1">
    <citation type="submission" date="2018-05" db="EMBL/GenBank/DDBJ databases">
        <authorList>
            <person name="Lanie J.A."/>
            <person name="Ng W.-L."/>
            <person name="Kazmierczak K.M."/>
            <person name="Andrzejewski T.M."/>
            <person name="Davidsen T.M."/>
            <person name="Wayne K.J."/>
            <person name="Tettelin H."/>
            <person name="Glass J.I."/>
            <person name="Rusch D."/>
            <person name="Podicherti R."/>
            <person name="Tsui H.-C.T."/>
            <person name="Winkler M.E."/>
        </authorList>
    </citation>
    <scope>NUCLEOTIDE SEQUENCE</scope>
</reference>
<evidence type="ECO:0000313" key="1">
    <source>
        <dbReference type="EMBL" id="SVD38941.1"/>
    </source>
</evidence>
<dbReference type="AlphaFoldDB" id="A0A382UZ42"/>